<dbReference type="eggNOG" id="COG1944">
    <property type="taxonomic scope" value="Bacteria"/>
</dbReference>
<dbReference type="Proteomes" id="UP000028073">
    <property type="component" value="Unassembled WGS sequence"/>
</dbReference>
<protein>
    <recommendedName>
        <fullName evidence="1">YcaO domain-containing protein</fullName>
    </recommendedName>
</protein>
<proteinExistence type="predicted"/>
<organism evidence="2 3">
    <name type="scientific">Endozoicomonas numazuensis</name>
    <dbReference type="NCBI Taxonomy" id="1137799"/>
    <lineage>
        <taxon>Bacteria</taxon>
        <taxon>Pseudomonadati</taxon>
        <taxon>Pseudomonadota</taxon>
        <taxon>Gammaproteobacteria</taxon>
        <taxon>Oceanospirillales</taxon>
        <taxon>Endozoicomonadaceae</taxon>
        <taxon>Endozoicomonas</taxon>
    </lineage>
</organism>
<dbReference type="EMBL" id="JOKH01000013">
    <property type="protein sequence ID" value="KEQ11762.1"/>
    <property type="molecule type" value="Genomic_DNA"/>
</dbReference>
<evidence type="ECO:0000313" key="2">
    <source>
        <dbReference type="EMBL" id="KEQ11762.1"/>
    </source>
</evidence>
<dbReference type="Gene3D" id="3.30.160.660">
    <property type="match status" value="1"/>
</dbReference>
<dbReference type="InterPro" id="IPR003776">
    <property type="entry name" value="YcaO-like_dom"/>
</dbReference>
<name>A0A081MZY9_9GAMM</name>
<dbReference type="PANTHER" id="PTHR37809:SF1">
    <property type="entry name" value="RIBOSOMAL PROTEIN S12 METHYLTHIOTRANSFERASE ACCESSORY FACTOR YCAO"/>
    <property type="match status" value="1"/>
</dbReference>
<accession>A0A081MZY9</accession>
<comment type="caution">
    <text evidence="2">The sequence shown here is derived from an EMBL/GenBank/DDBJ whole genome shotgun (WGS) entry which is preliminary data.</text>
</comment>
<evidence type="ECO:0000259" key="1">
    <source>
        <dbReference type="PROSITE" id="PS51664"/>
    </source>
</evidence>
<dbReference type="Gene3D" id="3.30.1330.230">
    <property type="match status" value="1"/>
</dbReference>
<sequence>MELTDPESGLSVRGSGKGISKEQARVSASYEAFELLMCQRQSLEPHHQLQSLSLQNLKSIQARLLGSPQRFCSEFLDSNNPFYSKPLPFLPFENGHNGQTETAFMPMAAAEWSYSSHCSSTMNDFYANYLFMATTSGVASGLNYNDAWIHGITELIERDALAGFMIRHCLNQAPASPLLTTTLPEQARQIKARIERNHGCHIASFSMPNRFNIPAYISVANKQTRPRISGKGANISEEHALLRSLLETEEMLEYFLIYGQEEHQKYDNACKQLEEWPALKSCIDIDFKSTEESESFHGQGSNESPYSLRTLNILKESLEKQNIKVWVHVVRKEPPVVLRLYIEGIDEFFAIKDGVPVMPLKTSLIK</sequence>
<keyword evidence="3" id="KW-1185">Reference proteome</keyword>
<dbReference type="AlphaFoldDB" id="A0A081MZY9"/>
<reference evidence="2 3" key="1">
    <citation type="submission" date="2014-06" db="EMBL/GenBank/DDBJ databases">
        <title>Whole Genome Sequences of Three Symbiotic Endozoicomonas Bacteria.</title>
        <authorList>
            <person name="Neave M.J."/>
            <person name="Apprill A."/>
            <person name="Voolstra C.R."/>
        </authorList>
    </citation>
    <scope>NUCLEOTIDE SEQUENCE [LARGE SCALE GENOMIC DNA]</scope>
    <source>
        <strain evidence="2 3">DSM 25634</strain>
    </source>
</reference>
<dbReference type="Gene3D" id="3.30.40.250">
    <property type="match status" value="1"/>
</dbReference>
<evidence type="ECO:0000313" key="3">
    <source>
        <dbReference type="Proteomes" id="UP000028073"/>
    </source>
</evidence>
<dbReference type="Pfam" id="PF02624">
    <property type="entry name" value="YcaO"/>
    <property type="match status" value="1"/>
</dbReference>
<dbReference type="PANTHER" id="PTHR37809">
    <property type="entry name" value="RIBOSOMAL PROTEIN S12 METHYLTHIOTRANSFERASE ACCESSORY FACTOR YCAO"/>
    <property type="match status" value="1"/>
</dbReference>
<dbReference type="STRING" id="1137799.GZ78_28705"/>
<gene>
    <name evidence="2" type="ORF">GZ78_28705</name>
</gene>
<feature type="domain" description="YcaO" evidence="1">
    <location>
        <begin position="16"/>
        <end position="366"/>
    </location>
</feature>
<dbReference type="PROSITE" id="PS51664">
    <property type="entry name" value="YCAO"/>
    <property type="match status" value="1"/>
</dbReference>